<proteinExistence type="predicted"/>
<evidence type="ECO:0000313" key="2">
    <source>
        <dbReference type="Proteomes" id="UP000308197"/>
    </source>
</evidence>
<reference evidence="1 2" key="1">
    <citation type="journal article" date="2019" name="Nat. Ecol. Evol.">
        <title>Megaphylogeny resolves global patterns of mushroom evolution.</title>
        <authorList>
            <person name="Varga T."/>
            <person name="Krizsan K."/>
            <person name="Foldi C."/>
            <person name="Dima B."/>
            <person name="Sanchez-Garcia M."/>
            <person name="Sanchez-Ramirez S."/>
            <person name="Szollosi G.J."/>
            <person name="Szarkandi J.G."/>
            <person name="Papp V."/>
            <person name="Albert L."/>
            <person name="Andreopoulos W."/>
            <person name="Angelini C."/>
            <person name="Antonin V."/>
            <person name="Barry K.W."/>
            <person name="Bougher N.L."/>
            <person name="Buchanan P."/>
            <person name="Buyck B."/>
            <person name="Bense V."/>
            <person name="Catcheside P."/>
            <person name="Chovatia M."/>
            <person name="Cooper J."/>
            <person name="Damon W."/>
            <person name="Desjardin D."/>
            <person name="Finy P."/>
            <person name="Geml J."/>
            <person name="Haridas S."/>
            <person name="Hughes K."/>
            <person name="Justo A."/>
            <person name="Karasinski D."/>
            <person name="Kautmanova I."/>
            <person name="Kiss B."/>
            <person name="Kocsube S."/>
            <person name="Kotiranta H."/>
            <person name="LaButti K.M."/>
            <person name="Lechner B.E."/>
            <person name="Liimatainen K."/>
            <person name="Lipzen A."/>
            <person name="Lukacs Z."/>
            <person name="Mihaltcheva S."/>
            <person name="Morgado L.N."/>
            <person name="Niskanen T."/>
            <person name="Noordeloos M.E."/>
            <person name="Ohm R.A."/>
            <person name="Ortiz-Santana B."/>
            <person name="Ovrebo C."/>
            <person name="Racz N."/>
            <person name="Riley R."/>
            <person name="Savchenko A."/>
            <person name="Shiryaev A."/>
            <person name="Soop K."/>
            <person name="Spirin V."/>
            <person name="Szebenyi C."/>
            <person name="Tomsovsky M."/>
            <person name="Tulloss R.E."/>
            <person name="Uehling J."/>
            <person name="Grigoriev I.V."/>
            <person name="Vagvolgyi C."/>
            <person name="Papp T."/>
            <person name="Martin F.M."/>
            <person name="Miettinen O."/>
            <person name="Hibbett D.S."/>
            <person name="Nagy L.G."/>
        </authorList>
    </citation>
    <scope>NUCLEOTIDE SEQUENCE [LARGE SCALE GENOMIC DNA]</scope>
    <source>
        <strain evidence="1 2">HHB13444</strain>
    </source>
</reference>
<organism evidence="1 2">
    <name type="scientific">Polyporus arcularius HHB13444</name>
    <dbReference type="NCBI Taxonomy" id="1314778"/>
    <lineage>
        <taxon>Eukaryota</taxon>
        <taxon>Fungi</taxon>
        <taxon>Dikarya</taxon>
        <taxon>Basidiomycota</taxon>
        <taxon>Agaricomycotina</taxon>
        <taxon>Agaricomycetes</taxon>
        <taxon>Polyporales</taxon>
        <taxon>Polyporaceae</taxon>
        <taxon>Polyporus</taxon>
    </lineage>
</organism>
<accession>A0A5C3PP45</accession>
<sequence length="592" mass="67093">MITPHVMRCPDGHFRRALFEMGPVIADYPEQVYLSGIVQGWCPKCRAYADDLSTAGPPRFRAHTEAIVETFDPGILWDVFGVNADVEPFTTHFPRADIHELLTPDLLHQLIKGVFKDHLVDWVTDYIKLSAPSERDAAEILDQIDIRLACVPPFPGMRRFPTGRNFTQWTGDDSKGLMKIYLGAIAGLVPARMVQCIAALLDFAYLAWRSEHNTFSLQAMVDALAYFHELRDIFVDIGVCLDGFKLPRQHALVHYARSIEMFGSPNGLCSSITESKHIEAVKETWRRSSRHQPIGQMLVSLSRLSKMAAARTEFGRRGMLHGDVLTAARLQLGDDQTEDVQTLREEVFRAAQATQDARDAGDVDDSHTSITLGARHAFQRLDDLADDLDRPQLHLDVSRFLHSRLFPDGDYDADMDMEGFPHVSTRAKGGVLHQSATVVFHAPSERSGPNGMRREIFRCNPSWYNLYARYDTVFVTTDPNQWGMPRFRVARVRRLLTIPHGVFEYRAAFVEWFVTEHRDPLTGMWVVQPEMDGDQRISSIIPLSSIARACHLLPALGERFIPADFSFADALDAFDNYYVNCYIDYHAHETIV</sequence>
<dbReference type="AlphaFoldDB" id="A0A5C3PP45"/>
<gene>
    <name evidence="1" type="ORF">K466DRAFT_586114</name>
</gene>
<dbReference type="Proteomes" id="UP000308197">
    <property type="component" value="Unassembled WGS sequence"/>
</dbReference>
<dbReference type="EMBL" id="ML211140">
    <property type="protein sequence ID" value="TFK87763.1"/>
    <property type="molecule type" value="Genomic_DNA"/>
</dbReference>
<protein>
    <submittedName>
        <fullName evidence="1">Uncharacterized protein</fullName>
    </submittedName>
</protein>
<keyword evidence="2" id="KW-1185">Reference proteome</keyword>
<dbReference type="InterPro" id="IPR041078">
    <property type="entry name" value="Plavaka"/>
</dbReference>
<dbReference type="STRING" id="1314778.A0A5C3PP45"/>
<name>A0A5C3PP45_9APHY</name>
<evidence type="ECO:0000313" key="1">
    <source>
        <dbReference type="EMBL" id="TFK87763.1"/>
    </source>
</evidence>
<dbReference type="InParanoid" id="A0A5C3PP45"/>
<dbReference type="Pfam" id="PF18759">
    <property type="entry name" value="Plavaka"/>
    <property type="match status" value="1"/>
</dbReference>